<feature type="transmembrane region" description="Helical" evidence="2">
    <location>
        <begin position="145"/>
        <end position="168"/>
    </location>
</feature>
<name>A0ABX4F0Z3_9BORD</name>
<keyword evidence="2" id="KW-1133">Transmembrane helix</keyword>
<sequence>MSSVILSTDGLDELGAAAANGHSALRRGMRRMLAGVLSRTFAPVLAGGGQGALPATRRWPFPPLGPARMPAGHPANAPAQHDAPDTAQPAAPAGDAVTAEMPVGAHVPGASVSGVAAMRKPGGATFAAALAADPALRSAWRRRQVIDVALVVGWGVMIPAMMWVGAAVGF</sequence>
<dbReference type="RefSeq" id="WP_094831604.1">
    <property type="nucleotide sequence ID" value="NZ_NEVR01000002.1"/>
</dbReference>
<dbReference type="Proteomes" id="UP000216354">
    <property type="component" value="Unassembled WGS sequence"/>
</dbReference>
<keyword evidence="2" id="KW-0472">Membrane</keyword>
<keyword evidence="2" id="KW-0812">Transmembrane</keyword>
<gene>
    <name evidence="3" type="ORF">CAL27_11720</name>
</gene>
<proteinExistence type="predicted"/>
<evidence type="ECO:0000313" key="4">
    <source>
        <dbReference type="Proteomes" id="UP000216354"/>
    </source>
</evidence>
<accession>A0ABX4F0Z3</accession>
<feature type="region of interest" description="Disordered" evidence="1">
    <location>
        <begin position="49"/>
        <end position="94"/>
    </location>
</feature>
<reference evidence="3 4" key="1">
    <citation type="submission" date="2017-05" db="EMBL/GenBank/DDBJ databases">
        <title>Complete and WGS of Bordetella genogroups.</title>
        <authorList>
            <person name="Spilker T."/>
            <person name="Lipuma J."/>
        </authorList>
    </citation>
    <scope>NUCLEOTIDE SEQUENCE [LARGE SCALE GENOMIC DNA]</scope>
    <source>
        <strain evidence="3 4">AU9795</strain>
    </source>
</reference>
<protein>
    <submittedName>
        <fullName evidence="3">Uncharacterized protein</fullName>
    </submittedName>
</protein>
<evidence type="ECO:0000256" key="1">
    <source>
        <dbReference type="SAM" id="MobiDB-lite"/>
    </source>
</evidence>
<feature type="compositionally biased region" description="Low complexity" evidence="1">
    <location>
        <begin position="77"/>
        <end position="94"/>
    </location>
</feature>
<keyword evidence="4" id="KW-1185">Reference proteome</keyword>
<comment type="caution">
    <text evidence="3">The sequence shown here is derived from an EMBL/GenBank/DDBJ whole genome shotgun (WGS) entry which is preliminary data.</text>
</comment>
<dbReference type="EMBL" id="NEVR01000002">
    <property type="protein sequence ID" value="OZI65682.1"/>
    <property type="molecule type" value="Genomic_DNA"/>
</dbReference>
<organism evidence="3 4">
    <name type="scientific">Bordetella genomosp. 1</name>
    <dbReference type="NCBI Taxonomy" id="1395607"/>
    <lineage>
        <taxon>Bacteria</taxon>
        <taxon>Pseudomonadati</taxon>
        <taxon>Pseudomonadota</taxon>
        <taxon>Betaproteobacteria</taxon>
        <taxon>Burkholderiales</taxon>
        <taxon>Alcaligenaceae</taxon>
        <taxon>Bordetella</taxon>
    </lineage>
</organism>
<evidence type="ECO:0000313" key="3">
    <source>
        <dbReference type="EMBL" id="OZI65682.1"/>
    </source>
</evidence>
<evidence type="ECO:0000256" key="2">
    <source>
        <dbReference type="SAM" id="Phobius"/>
    </source>
</evidence>